<comment type="caution">
    <text evidence="1">The sequence shown here is derived from an EMBL/GenBank/DDBJ whole genome shotgun (WGS) entry which is preliminary data.</text>
</comment>
<accession>A0A0F9UHP4</accession>
<reference evidence="1" key="1">
    <citation type="journal article" date="2015" name="Nature">
        <title>Complex archaea that bridge the gap between prokaryotes and eukaryotes.</title>
        <authorList>
            <person name="Spang A."/>
            <person name="Saw J.H."/>
            <person name="Jorgensen S.L."/>
            <person name="Zaremba-Niedzwiedzka K."/>
            <person name="Martijn J."/>
            <person name="Lind A.E."/>
            <person name="van Eijk R."/>
            <person name="Schleper C."/>
            <person name="Guy L."/>
            <person name="Ettema T.J."/>
        </authorList>
    </citation>
    <scope>NUCLEOTIDE SEQUENCE</scope>
</reference>
<name>A0A0F9UHP4_9ZZZZ</name>
<proteinExistence type="predicted"/>
<protein>
    <submittedName>
        <fullName evidence="1">Uncharacterized protein</fullName>
    </submittedName>
</protein>
<dbReference type="AlphaFoldDB" id="A0A0F9UHP4"/>
<organism evidence="1">
    <name type="scientific">marine sediment metagenome</name>
    <dbReference type="NCBI Taxonomy" id="412755"/>
    <lineage>
        <taxon>unclassified sequences</taxon>
        <taxon>metagenomes</taxon>
        <taxon>ecological metagenomes</taxon>
    </lineage>
</organism>
<dbReference type="EMBL" id="LAZR01000987">
    <property type="protein sequence ID" value="KKN53118.1"/>
    <property type="molecule type" value="Genomic_DNA"/>
</dbReference>
<evidence type="ECO:0000313" key="1">
    <source>
        <dbReference type="EMBL" id="KKN53118.1"/>
    </source>
</evidence>
<sequence>MAALTKDRNTLNKELGRAISVPLAAGAVVFAGGMVSRQAADGFCIAGADTAATKVVGVADEGGDNTGGADGDVEVIVRKGVFGFDTGGTVVDQLDLGNEVFVSDDQTVEKVAGVVNNIRAGTLDRLEDGQAYIKMDEHAV</sequence>
<gene>
    <name evidence="1" type="ORF">LCGC14_0605460</name>
</gene>